<evidence type="ECO:0000313" key="2">
    <source>
        <dbReference type="EMBL" id="MCV3754271.1"/>
    </source>
</evidence>
<dbReference type="EMBL" id="JAOXHJ010000006">
    <property type="protein sequence ID" value="MCV3754271.1"/>
    <property type="molecule type" value="Genomic_DNA"/>
</dbReference>
<gene>
    <name evidence="2" type="ORF">OF365_02685</name>
</gene>
<keyword evidence="3" id="KW-1185">Reference proteome</keyword>
<evidence type="ECO:0000313" key="3">
    <source>
        <dbReference type="Proteomes" id="UP001207252"/>
    </source>
</evidence>
<dbReference type="Proteomes" id="UP001207252">
    <property type="component" value="Unassembled WGS sequence"/>
</dbReference>
<evidence type="ECO:0000256" key="1">
    <source>
        <dbReference type="SAM" id="Phobius"/>
    </source>
</evidence>
<feature type="transmembrane region" description="Helical" evidence="1">
    <location>
        <begin position="49"/>
        <end position="66"/>
    </location>
</feature>
<comment type="caution">
    <text evidence="2">The sequence shown here is derived from an EMBL/GenBank/DDBJ whole genome shotgun (WGS) entry which is preliminary data.</text>
</comment>
<feature type="transmembrane region" description="Helical" evidence="1">
    <location>
        <begin position="93"/>
        <end position="117"/>
    </location>
</feature>
<evidence type="ECO:0008006" key="4">
    <source>
        <dbReference type="Google" id="ProtNLM"/>
    </source>
</evidence>
<dbReference type="Gene3D" id="1.10.1760.20">
    <property type="match status" value="1"/>
</dbReference>
<protein>
    <recommendedName>
        <fullName evidence="4">ECF transporter S component</fullName>
    </recommendedName>
</protein>
<feature type="transmembrane region" description="Helical" evidence="1">
    <location>
        <begin position="23"/>
        <end position="43"/>
    </location>
</feature>
<accession>A0ABT3BPT3</accession>
<dbReference type="RefSeq" id="WP_263818073.1">
    <property type="nucleotide sequence ID" value="NZ_JAOXHJ010000006.1"/>
</dbReference>
<organism evidence="2 3">
    <name type="scientific">Ureaplasma zalophigenitalium</name>
    <dbReference type="NCBI Taxonomy" id="907723"/>
    <lineage>
        <taxon>Bacteria</taxon>
        <taxon>Bacillati</taxon>
        <taxon>Mycoplasmatota</taxon>
        <taxon>Mycoplasmoidales</taxon>
        <taxon>Mycoplasmoidaceae</taxon>
        <taxon>Ureaplasma</taxon>
    </lineage>
</organism>
<keyword evidence="1" id="KW-1133">Transmembrane helix</keyword>
<dbReference type="NCBIfam" id="NF046054">
    <property type="entry name" value="memb_MPN527"/>
    <property type="match status" value="1"/>
</dbReference>
<sequence length="242" mass="28084">MLKSLKTNFGRNKKTKYITVNKSLFDFALSAIMLAVFLVINYLSSFLKFHFLVLDFACLALVVLVYKVRTPFVYVATILGSMFNFFYSSASFIGVLIALFNNVIFISSVWLFAHIVFKNKQHLKRYLLFTLFCSCVITTIISTFMNAILFTPLFWYIFKVTSTISFYELIISYKPTPYLLNAPTYLLGHIYLYIPFNLIKYTGIMVLSLMIAPLLIKSGQCVQKNVLKKQNFQFDYNFKRTP</sequence>
<feature type="transmembrane region" description="Helical" evidence="1">
    <location>
        <begin position="71"/>
        <end position="87"/>
    </location>
</feature>
<keyword evidence="1" id="KW-0812">Transmembrane</keyword>
<keyword evidence="1" id="KW-0472">Membrane</keyword>
<feature type="transmembrane region" description="Helical" evidence="1">
    <location>
        <begin position="190"/>
        <end position="216"/>
    </location>
</feature>
<feature type="transmembrane region" description="Helical" evidence="1">
    <location>
        <begin position="129"/>
        <end position="158"/>
    </location>
</feature>
<name>A0ABT3BPT3_9BACT</name>
<reference evidence="2 3" key="1">
    <citation type="journal article" date="2020" name="Int. J. Syst. Evol. Microbiol.">
        <title>Ureaplasma miroungigenitalium sp. nov. isolated from northern elephant seals (Mirounga angustirostris) and Ureaplasma zalophigenitalium sp. nov. isolated from California sea lions (Zalophus californianus).</title>
        <authorList>
            <person name="Volokhov D.V."/>
            <person name="Gulland F.M."/>
            <person name="Gao Y."/>
            <person name="Chizhikov V.E."/>
        </authorList>
    </citation>
    <scope>NUCLEOTIDE SEQUENCE [LARGE SCALE GENOMIC DNA]</scope>
    <source>
        <strain evidence="2 3">CSL7644-GEN</strain>
    </source>
</reference>
<proteinExistence type="predicted"/>